<evidence type="ECO:0000259" key="2">
    <source>
        <dbReference type="Pfam" id="PF11141"/>
    </source>
</evidence>
<feature type="chain" id="PRO_5045219688" evidence="1">
    <location>
        <begin position="23"/>
        <end position="142"/>
    </location>
</feature>
<evidence type="ECO:0000256" key="1">
    <source>
        <dbReference type="SAM" id="SignalP"/>
    </source>
</evidence>
<gene>
    <name evidence="3" type="ORF">ACFOOQ_20100</name>
</gene>
<proteinExistence type="predicted"/>
<accession>A0ABV7VMU9</accession>
<keyword evidence="4" id="KW-1185">Reference proteome</keyword>
<dbReference type="Proteomes" id="UP001595711">
    <property type="component" value="Unassembled WGS sequence"/>
</dbReference>
<sequence>MLRPAALALSIALAAAALPAAAQDHDCVVRQFATAKNVVNLEPVGIVDGIYPPDTERAYAFARLDCSQVGQGGETFWFHWMHNDREVAKSKARVDISHNWRIWSQSRIFPGDWAVLLKDGEGRLQAEQRFVFTKPDDTAPAN</sequence>
<reference evidence="4" key="1">
    <citation type="journal article" date="2019" name="Int. J. Syst. Evol. Microbiol.">
        <title>The Global Catalogue of Microorganisms (GCM) 10K type strain sequencing project: providing services to taxonomists for standard genome sequencing and annotation.</title>
        <authorList>
            <consortium name="The Broad Institute Genomics Platform"/>
            <consortium name="The Broad Institute Genome Sequencing Center for Infectious Disease"/>
            <person name="Wu L."/>
            <person name="Ma J."/>
        </authorList>
    </citation>
    <scope>NUCLEOTIDE SEQUENCE [LARGE SCALE GENOMIC DNA]</scope>
    <source>
        <strain evidence="4">KCTC 42182</strain>
    </source>
</reference>
<dbReference type="Pfam" id="PF11141">
    <property type="entry name" value="DUF2914"/>
    <property type="match status" value="1"/>
</dbReference>
<dbReference type="InterPro" id="IPR022606">
    <property type="entry name" value="DUF2914"/>
</dbReference>
<organism evidence="3 4">
    <name type="scientific">Ferrovibrio xuzhouensis</name>
    <dbReference type="NCBI Taxonomy" id="1576914"/>
    <lineage>
        <taxon>Bacteria</taxon>
        <taxon>Pseudomonadati</taxon>
        <taxon>Pseudomonadota</taxon>
        <taxon>Alphaproteobacteria</taxon>
        <taxon>Rhodospirillales</taxon>
        <taxon>Rhodospirillaceae</taxon>
        <taxon>Ferrovibrio</taxon>
    </lineage>
</organism>
<feature type="signal peptide" evidence="1">
    <location>
        <begin position="1"/>
        <end position="22"/>
    </location>
</feature>
<comment type="caution">
    <text evidence="3">The sequence shown here is derived from an EMBL/GenBank/DDBJ whole genome shotgun (WGS) entry which is preliminary data.</text>
</comment>
<dbReference type="RefSeq" id="WP_379729477.1">
    <property type="nucleotide sequence ID" value="NZ_JBHRYJ010000006.1"/>
</dbReference>
<evidence type="ECO:0000313" key="4">
    <source>
        <dbReference type="Proteomes" id="UP001595711"/>
    </source>
</evidence>
<evidence type="ECO:0000313" key="3">
    <source>
        <dbReference type="EMBL" id="MFC3677866.1"/>
    </source>
</evidence>
<dbReference type="EMBL" id="JBHRYJ010000006">
    <property type="protein sequence ID" value="MFC3677866.1"/>
    <property type="molecule type" value="Genomic_DNA"/>
</dbReference>
<keyword evidence="1" id="KW-0732">Signal</keyword>
<protein>
    <submittedName>
        <fullName evidence="3">DUF2914 domain-containing protein</fullName>
    </submittedName>
</protein>
<feature type="domain" description="DUF2914" evidence="2">
    <location>
        <begin position="74"/>
        <end position="130"/>
    </location>
</feature>
<name>A0ABV7VMU9_9PROT</name>